<feature type="transmembrane region" description="Helical" evidence="6">
    <location>
        <begin position="317"/>
        <end position="336"/>
    </location>
</feature>
<evidence type="ECO:0000256" key="3">
    <source>
        <dbReference type="ARBA" id="ARBA00022692"/>
    </source>
</evidence>
<dbReference type="InterPro" id="IPR011701">
    <property type="entry name" value="MFS"/>
</dbReference>
<keyword evidence="3 6" id="KW-0812">Transmembrane</keyword>
<dbReference type="GO" id="GO:0022857">
    <property type="term" value="F:transmembrane transporter activity"/>
    <property type="evidence" value="ECO:0007669"/>
    <property type="project" value="InterPro"/>
</dbReference>
<feature type="transmembrane region" description="Helical" evidence="6">
    <location>
        <begin position="61"/>
        <end position="81"/>
    </location>
</feature>
<organism evidence="8 9">
    <name type="scientific">Komagataeibacter saccharivorans</name>
    <dbReference type="NCBI Taxonomy" id="265959"/>
    <lineage>
        <taxon>Bacteria</taxon>
        <taxon>Pseudomonadati</taxon>
        <taxon>Pseudomonadota</taxon>
        <taxon>Alphaproteobacteria</taxon>
        <taxon>Acetobacterales</taxon>
        <taxon>Acetobacteraceae</taxon>
        <taxon>Komagataeibacter</taxon>
    </lineage>
</organism>
<dbReference type="Gene3D" id="1.20.1250.20">
    <property type="entry name" value="MFS general substrate transporter like domains"/>
    <property type="match status" value="2"/>
</dbReference>
<dbReference type="Pfam" id="PF07690">
    <property type="entry name" value="MFS_1"/>
    <property type="match status" value="1"/>
</dbReference>
<feature type="transmembrane region" description="Helical" evidence="6">
    <location>
        <begin position="376"/>
        <end position="400"/>
    </location>
</feature>
<dbReference type="RefSeq" id="WP_174234099.1">
    <property type="nucleotide sequence ID" value="NZ_CP023036.1"/>
</dbReference>
<evidence type="ECO:0000313" key="9">
    <source>
        <dbReference type="Proteomes" id="UP000264120"/>
    </source>
</evidence>
<feature type="transmembrane region" description="Helical" evidence="6">
    <location>
        <begin position="151"/>
        <end position="174"/>
    </location>
</feature>
<dbReference type="KEGG" id="ksc:CD178_01537"/>
<feature type="transmembrane region" description="Helical" evidence="6">
    <location>
        <begin position="93"/>
        <end position="112"/>
    </location>
</feature>
<feature type="transmembrane region" description="Helical" evidence="6">
    <location>
        <begin position="23"/>
        <end position="41"/>
    </location>
</feature>
<dbReference type="PANTHER" id="PTHR43791">
    <property type="entry name" value="PERMEASE-RELATED"/>
    <property type="match status" value="1"/>
</dbReference>
<evidence type="ECO:0000256" key="4">
    <source>
        <dbReference type="ARBA" id="ARBA00022989"/>
    </source>
</evidence>
<dbReference type="GO" id="GO:0016020">
    <property type="term" value="C:membrane"/>
    <property type="evidence" value="ECO:0007669"/>
    <property type="project" value="UniProtKB-SubCell"/>
</dbReference>
<keyword evidence="4 6" id="KW-1133">Transmembrane helix</keyword>
<dbReference type="FunFam" id="1.20.1250.20:FF:000018">
    <property type="entry name" value="MFS transporter permease"/>
    <property type="match status" value="1"/>
</dbReference>
<evidence type="ECO:0000256" key="5">
    <source>
        <dbReference type="ARBA" id="ARBA00023136"/>
    </source>
</evidence>
<dbReference type="CDD" id="cd17319">
    <property type="entry name" value="MFS_ExuT_GudP_like"/>
    <property type="match status" value="1"/>
</dbReference>
<feature type="transmembrane region" description="Helical" evidence="6">
    <location>
        <begin position="406"/>
        <end position="429"/>
    </location>
</feature>
<gene>
    <name evidence="8" type="primary">nicT_1</name>
    <name evidence="8" type="ORF">CD178_01537</name>
</gene>
<feature type="transmembrane region" description="Helical" evidence="6">
    <location>
        <begin position="118"/>
        <end position="139"/>
    </location>
</feature>
<dbReference type="PROSITE" id="PS50850">
    <property type="entry name" value="MFS"/>
    <property type="match status" value="1"/>
</dbReference>
<evidence type="ECO:0000259" key="7">
    <source>
        <dbReference type="PROSITE" id="PS50850"/>
    </source>
</evidence>
<keyword evidence="5 6" id="KW-0472">Membrane</keyword>
<evidence type="ECO:0000256" key="2">
    <source>
        <dbReference type="ARBA" id="ARBA00022448"/>
    </source>
</evidence>
<accession>A0A347WBS1</accession>
<protein>
    <submittedName>
        <fullName evidence="8">Metabolite transport protein NicT</fullName>
    </submittedName>
</protein>
<dbReference type="PANTHER" id="PTHR43791:SF36">
    <property type="entry name" value="TRANSPORTER, PUTATIVE (AFU_ORTHOLOGUE AFUA_6G08340)-RELATED"/>
    <property type="match status" value="1"/>
</dbReference>
<keyword evidence="2" id="KW-0813">Transport</keyword>
<dbReference type="Proteomes" id="UP000264120">
    <property type="component" value="Chromosome"/>
</dbReference>
<evidence type="ECO:0000256" key="1">
    <source>
        <dbReference type="ARBA" id="ARBA00004141"/>
    </source>
</evidence>
<comment type="subcellular location">
    <subcellularLocation>
        <location evidence="1">Membrane</location>
        <topology evidence="1">Multi-pass membrane protein</topology>
    </subcellularLocation>
</comment>
<name>A0A347WBS1_9PROT</name>
<feature type="transmembrane region" description="Helical" evidence="6">
    <location>
        <begin position="186"/>
        <end position="208"/>
    </location>
</feature>
<evidence type="ECO:0000256" key="6">
    <source>
        <dbReference type="SAM" id="Phobius"/>
    </source>
</evidence>
<sequence length="440" mass="47650">MNAVSPTGMSEHDPALPRLCARVAWRLLPLLFLGMLASYLDRVNVGFAKLRMLSDLSMSEASYGAGAGLFFLGYILCEIPSNALMIRFGARRWLARILITWGICSGAMAFVHSAGLFYLLRLLLGVAEAGFMPGVLFYLSQWFPPGYRARVTGWFMVGIPLASVIGGPVSGLILGRMEGAIGIEGWRWLFFLEAMPPVLLGLMVFFCLPDRVENARFLTEREKTLLITHRVMPDHAHVLQGIKAALWDRRIWKLGLADGALLLGLYTIAFWMPSLLHDAGVHSLVRTGILTAIPNIGAAVAIMLIGWDSDRTGERRWHIIVPILIGALSMALLPLARGNLTLAIMLITLANMGIIGALAPFWALPSLLLTDTATIAAGLALIGGISNLAGFMATGLIGWARSMAPGSWGIFVIFAGFVAMGAALVWSIPEVAARADRDRT</sequence>
<feature type="domain" description="Major facilitator superfamily (MFS) profile" evidence="7">
    <location>
        <begin position="27"/>
        <end position="433"/>
    </location>
</feature>
<keyword evidence="9" id="KW-1185">Reference proteome</keyword>
<dbReference type="AlphaFoldDB" id="A0A347WBS1"/>
<dbReference type="InterPro" id="IPR036259">
    <property type="entry name" value="MFS_trans_sf"/>
</dbReference>
<feature type="transmembrane region" description="Helical" evidence="6">
    <location>
        <begin position="284"/>
        <end position="305"/>
    </location>
</feature>
<feature type="transmembrane region" description="Helical" evidence="6">
    <location>
        <begin position="342"/>
        <end position="364"/>
    </location>
</feature>
<reference evidence="8 9" key="1">
    <citation type="submission" date="2017-08" db="EMBL/GenBank/DDBJ databases">
        <title>Complete genome sequence of Gluconacetobacter saccharivorans CV1 isolated from Fermented Vinegar.</title>
        <authorList>
            <person name="Kim S.-Y."/>
        </authorList>
    </citation>
    <scope>NUCLEOTIDE SEQUENCE [LARGE SCALE GENOMIC DNA]</scope>
    <source>
        <strain evidence="8 9">CV1</strain>
    </source>
</reference>
<dbReference type="SUPFAM" id="SSF103473">
    <property type="entry name" value="MFS general substrate transporter"/>
    <property type="match status" value="1"/>
</dbReference>
<evidence type="ECO:0000313" key="8">
    <source>
        <dbReference type="EMBL" id="AXY22314.1"/>
    </source>
</evidence>
<proteinExistence type="predicted"/>
<dbReference type="InterPro" id="IPR020846">
    <property type="entry name" value="MFS_dom"/>
</dbReference>
<dbReference type="EMBL" id="CP023036">
    <property type="protein sequence ID" value="AXY22314.1"/>
    <property type="molecule type" value="Genomic_DNA"/>
</dbReference>
<feature type="transmembrane region" description="Helical" evidence="6">
    <location>
        <begin position="251"/>
        <end position="272"/>
    </location>
</feature>